<dbReference type="Proteomes" id="UP000250235">
    <property type="component" value="Unassembled WGS sequence"/>
</dbReference>
<evidence type="ECO:0000313" key="1">
    <source>
        <dbReference type="EMBL" id="KZV48283.1"/>
    </source>
</evidence>
<dbReference type="AlphaFoldDB" id="A0A2Z7CND4"/>
<name>A0A2Z7CND4_9LAMI</name>
<sequence length="115" mass="13418">MKTERIRSKLAQRTARISRTASGLECNSFHIKSVQCSVLKLRAHKLSDLTYSEQLKAHKLSDLAYSEHLITHKILDLAYNEKLRAQKLLDLAYSEQLRVYNIHIRREVVRLDQSN</sequence>
<proteinExistence type="predicted"/>
<reference evidence="1 2" key="1">
    <citation type="journal article" date="2015" name="Proc. Natl. Acad. Sci. U.S.A.">
        <title>The resurrection genome of Boea hygrometrica: A blueprint for survival of dehydration.</title>
        <authorList>
            <person name="Xiao L."/>
            <person name="Yang G."/>
            <person name="Zhang L."/>
            <person name="Yang X."/>
            <person name="Zhao S."/>
            <person name="Ji Z."/>
            <person name="Zhou Q."/>
            <person name="Hu M."/>
            <person name="Wang Y."/>
            <person name="Chen M."/>
            <person name="Xu Y."/>
            <person name="Jin H."/>
            <person name="Xiao X."/>
            <person name="Hu G."/>
            <person name="Bao F."/>
            <person name="Hu Y."/>
            <person name="Wan P."/>
            <person name="Li L."/>
            <person name="Deng X."/>
            <person name="Kuang T."/>
            <person name="Xiang C."/>
            <person name="Zhu J.K."/>
            <person name="Oliver M.J."/>
            <person name="He Y."/>
        </authorList>
    </citation>
    <scope>NUCLEOTIDE SEQUENCE [LARGE SCALE GENOMIC DNA]</scope>
    <source>
        <strain evidence="2">cv. XS01</strain>
    </source>
</reference>
<organism evidence="1 2">
    <name type="scientific">Dorcoceras hygrometricum</name>
    <dbReference type="NCBI Taxonomy" id="472368"/>
    <lineage>
        <taxon>Eukaryota</taxon>
        <taxon>Viridiplantae</taxon>
        <taxon>Streptophyta</taxon>
        <taxon>Embryophyta</taxon>
        <taxon>Tracheophyta</taxon>
        <taxon>Spermatophyta</taxon>
        <taxon>Magnoliopsida</taxon>
        <taxon>eudicotyledons</taxon>
        <taxon>Gunneridae</taxon>
        <taxon>Pentapetalae</taxon>
        <taxon>asterids</taxon>
        <taxon>lamiids</taxon>
        <taxon>Lamiales</taxon>
        <taxon>Gesneriaceae</taxon>
        <taxon>Didymocarpoideae</taxon>
        <taxon>Trichosporeae</taxon>
        <taxon>Loxocarpinae</taxon>
        <taxon>Dorcoceras</taxon>
    </lineage>
</organism>
<gene>
    <name evidence="1" type="ORF">F511_26371</name>
</gene>
<keyword evidence="2" id="KW-1185">Reference proteome</keyword>
<accession>A0A2Z7CND4</accession>
<protein>
    <submittedName>
        <fullName evidence="1">Uncharacterized protein</fullName>
    </submittedName>
</protein>
<evidence type="ECO:0000313" key="2">
    <source>
        <dbReference type="Proteomes" id="UP000250235"/>
    </source>
</evidence>
<dbReference type="EMBL" id="KQ993972">
    <property type="protein sequence ID" value="KZV48283.1"/>
    <property type="molecule type" value="Genomic_DNA"/>
</dbReference>